<evidence type="ECO:0000256" key="1">
    <source>
        <dbReference type="SAM" id="MobiDB-lite"/>
    </source>
</evidence>
<feature type="region of interest" description="Disordered" evidence="1">
    <location>
        <begin position="88"/>
        <end position="107"/>
    </location>
</feature>
<comment type="caution">
    <text evidence="2">The sequence shown here is derived from an EMBL/GenBank/DDBJ whole genome shotgun (WGS) entry which is preliminary data.</text>
</comment>
<dbReference type="InterPro" id="IPR043129">
    <property type="entry name" value="ATPase_NBD"/>
</dbReference>
<reference evidence="2" key="1">
    <citation type="submission" date="2018-11" db="EMBL/GenBank/DDBJ databases">
        <authorList>
            <consortium name="Pathogen Informatics"/>
        </authorList>
    </citation>
    <scope>NUCLEOTIDE SEQUENCE</scope>
</reference>
<gene>
    <name evidence="2" type="ORF">PXEA_LOCUS33787</name>
</gene>
<keyword evidence="3" id="KW-1185">Reference proteome</keyword>
<dbReference type="Proteomes" id="UP000784294">
    <property type="component" value="Unassembled WGS sequence"/>
</dbReference>
<dbReference type="EMBL" id="CAAALY010264550">
    <property type="protein sequence ID" value="VEL40347.1"/>
    <property type="molecule type" value="Genomic_DNA"/>
</dbReference>
<sequence>MVDDSDFYVNDASGNVLSQRSAVANHHGKGRRTSFFGIPDLGILPEVRSSAEIFGQIMDPNCLLSGLPICGILGDQQAALVGHTWPKSSTVDKFHSESSPTKSSGTA</sequence>
<evidence type="ECO:0000313" key="3">
    <source>
        <dbReference type="Proteomes" id="UP000784294"/>
    </source>
</evidence>
<evidence type="ECO:0000313" key="2">
    <source>
        <dbReference type="EMBL" id="VEL40347.1"/>
    </source>
</evidence>
<feature type="compositionally biased region" description="Polar residues" evidence="1">
    <location>
        <begin position="97"/>
        <end position="107"/>
    </location>
</feature>
<proteinExistence type="predicted"/>
<organism evidence="2 3">
    <name type="scientific">Protopolystoma xenopodis</name>
    <dbReference type="NCBI Taxonomy" id="117903"/>
    <lineage>
        <taxon>Eukaryota</taxon>
        <taxon>Metazoa</taxon>
        <taxon>Spiralia</taxon>
        <taxon>Lophotrochozoa</taxon>
        <taxon>Platyhelminthes</taxon>
        <taxon>Monogenea</taxon>
        <taxon>Polyopisthocotylea</taxon>
        <taxon>Polystomatidea</taxon>
        <taxon>Polystomatidae</taxon>
        <taxon>Protopolystoma</taxon>
    </lineage>
</organism>
<dbReference type="OrthoDB" id="5422795at2759"/>
<dbReference type="Gene3D" id="3.30.420.40">
    <property type="match status" value="1"/>
</dbReference>
<dbReference type="AlphaFoldDB" id="A0A3S5AXR7"/>
<protein>
    <submittedName>
        <fullName evidence="2">Uncharacterized protein</fullName>
    </submittedName>
</protein>
<dbReference type="SUPFAM" id="SSF53067">
    <property type="entry name" value="Actin-like ATPase domain"/>
    <property type="match status" value="1"/>
</dbReference>
<accession>A0A3S5AXR7</accession>
<name>A0A3S5AXR7_9PLAT</name>